<dbReference type="EMBL" id="CP002160">
    <property type="protein sequence ID" value="ADL52381.1"/>
    <property type="molecule type" value="Genomic_DNA"/>
</dbReference>
<evidence type="ECO:0000313" key="3">
    <source>
        <dbReference type="EMBL" id="ADL52381.1"/>
    </source>
</evidence>
<evidence type="ECO:0000313" key="4">
    <source>
        <dbReference type="Proteomes" id="UP000002730"/>
    </source>
</evidence>
<dbReference type="PROSITE" id="PS50975">
    <property type="entry name" value="ATP_GRASP"/>
    <property type="match status" value="1"/>
</dbReference>
<proteinExistence type="predicted"/>
<dbReference type="InterPro" id="IPR011761">
    <property type="entry name" value="ATP-grasp"/>
</dbReference>
<feature type="domain" description="ATP-grasp" evidence="2">
    <location>
        <begin position="208"/>
        <end position="442"/>
    </location>
</feature>
<reference evidence="3 4" key="1">
    <citation type="submission" date="2010-08" db="EMBL/GenBank/DDBJ databases">
        <title>Complete sequence of Clostridium cellulovorans 743B.</title>
        <authorList>
            <consortium name="US DOE Joint Genome Institute"/>
            <person name="Lucas S."/>
            <person name="Copeland A."/>
            <person name="Lapidus A."/>
            <person name="Cheng J.-F."/>
            <person name="Bruce D."/>
            <person name="Goodwin L."/>
            <person name="Pitluck S."/>
            <person name="Chertkov O."/>
            <person name="Detter J.C."/>
            <person name="Han C."/>
            <person name="Tapia R."/>
            <person name="Land M."/>
            <person name="Hauser L."/>
            <person name="Chang Y.-J."/>
            <person name="Jeffries C."/>
            <person name="Kyrpides N."/>
            <person name="Ivanova N."/>
            <person name="Mikhailova N."/>
            <person name="Hemme C.L."/>
            <person name="Woyke T."/>
        </authorList>
    </citation>
    <scope>NUCLEOTIDE SEQUENCE [LARGE SCALE GENOMIC DNA]</scope>
    <source>
        <strain evidence="4">ATCC 35296 / DSM 3052 / OCM 3 / 743B</strain>
    </source>
</reference>
<sequence>MEVIIKKISLSASSNICILPKNVFKDLKLSTEIPYTIHFGFSTTTALVGFLDSENRGIYFTDGIFEQLNLLQDTTVNIWKTDKDIFIGPIVGLLAGCNFMTHAVAMKESTYLYTKNHIEAGLAENCLNYFFCIDDVDFLGNRIKGFTFIPELNKYDYCWFPLPDVVYAKNISFTNKIKELIKSFKKNYNIQLINNCNMLGKWELCEVLYRYPEARKYVPETIVYRNFDDALSMLNKHGFIFIKAFYGQKGKEVLSIEKINDKYKLNYYNDNAKENILDNIEELKIFVTKYVGKSKFIVQQGIRLLKYKNRTIDLRMLMMKDQYGKWESIYKVVRMAKENFNITTAIGKRITVYEKIYDYLQEVYSSVEIPRIENLDQIVSMLARYTEKGFGNMGEMGIDIGIDIDGQIWIIEANSDPVKNLSSDVVDIDGEKLVDLILKYYKGDIKDNKILPQLSGVFKYAKFLTKAREK</sequence>
<keyword evidence="1" id="KW-0547">Nucleotide-binding</keyword>
<organism evidence="3 4">
    <name type="scientific">Clostridium cellulovorans (strain ATCC 35296 / DSM 3052 / OCM 3 / 743B)</name>
    <dbReference type="NCBI Taxonomy" id="573061"/>
    <lineage>
        <taxon>Bacteria</taxon>
        <taxon>Bacillati</taxon>
        <taxon>Bacillota</taxon>
        <taxon>Clostridia</taxon>
        <taxon>Eubacteriales</taxon>
        <taxon>Clostridiaceae</taxon>
        <taxon>Clostridium</taxon>
    </lineage>
</organism>
<dbReference type="GO" id="GO:0005524">
    <property type="term" value="F:ATP binding"/>
    <property type="evidence" value="ECO:0007669"/>
    <property type="project" value="UniProtKB-UniRule"/>
</dbReference>
<dbReference type="SUPFAM" id="SSF56059">
    <property type="entry name" value="Glutathione synthetase ATP-binding domain-like"/>
    <property type="match status" value="1"/>
</dbReference>
<gene>
    <name evidence="3" type="ordered locus">Clocel_2681</name>
</gene>
<dbReference type="HOGENOM" id="CLU_044334_0_1_9"/>
<dbReference type="Pfam" id="PF14398">
    <property type="entry name" value="ATPgrasp_YheCD"/>
    <property type="match status" value="1"/>
</dbReference>
<dbReference type="Proteomes" id="UP000002730">
    <property type="component" value="Chromosome"/>
</dbReference>
<evidence type="ECO:0000259" key="2">
    <source>
        <dbReference type="PROSITE" id="PS50975"/>
    </source>
</evidence>
<dbReference type="STRING" id="573061.Clocel_2681"/>
<dbReference type="RefSeq" id="WP_010074498.1">
    <property type="nucleotide sequence ID" value="NC_014393.1"/>
</dbReference>
<evidence type="ECO:0000256" key="1">
    <source>
        <dbReference type="PROSITE-ProRule" id="PRU00409"/>
    </source>
</evidence>
<keyword evidence="4" id="KW-1185">Reference proteome</keyword>
<dbReference type="KEGG" id="ccb:Clocel_2681"/>
<protein>
    <recommendedName>
        <fullName evidence="2">ATP-grasp domain-containing protein</fullName>
    </recommendedName>
</protein>
<keyword evidence="1" id="KW-0067">ATP-binding</keyword>
<dbReference type="OrthoDB" id="1809801at2"/>
<accession>D9SRF2</accession>
<dbReference type="GO" id="GO:0046872">
    <property type="term" value="F:metal ion binding"/>
    <property type="evidence" value="ECO:0007669"/>
    <property type="project" value="InterPro"/>
</dbReference>
<name>D9SRF2_CLOC7</name>
<dbReference type="AlphaFoldDB" id="D9SRF2"/>
<dbReference type="InterPro" id="IPR026838">
    <property type="entry name" value="YheC/D"/>
</dbReference>
<dbReference type="eggNOG" id="COG0189">
    <property type="taxonomic scope" value="Bacteria"/>
</dbReference>